<keyword evidence="4" id="KW-1185">Reference proteome</keyword>
<sequence length="1022" mass="112344">MIVYRCVDAGLVRATALVATPSGWPDLTGDTRHQQEQRRCWLELVWSDARFADAVELASPQLARHVSLVITGQETTVRRARRTVLSVVRYVLRAQGRATPFGLFAGVAPVRLGAAFSVRKREERVRVRPDARWLGDVVQRLEALPELAARIPVMANAQCRAEAGRVTVPWRQNPDGGEPVLGTVRHTTAVDVAMRAARSPIVLGDLARRVVEAFPGAAAGAVHSMLTGLLWQRILLSALHPPMTATDPLGHILAILDQADVAGVEEAGVLLRELREIHGDLSRHSRAPELEQRTARQRAAAQMSRLTGTDQPLMADLRLGYEMVLPEQVAREAERAAWALTRLSPNVAGNPVWWDYHARYLLRYGSGVAVPLTEITGENGLGLPARFRDSRIELPGPTHTRRDRLLLAMAQRAAIEGSGEVVLDAPAIEALAGGPAPERVQPHAEIAFHLHAPTAGHLDRGDFTLTITGAPRAAGTTVGRFLDLLEPTDRQRMTAVYAGLPTLEPGALPVQVSAAPLYRRVENVSRAPAVLPHVLPLAEPPTTDTETIALDDLAVQGDANGLWLVRVSDGRRIEPRILNAVEFRRTAQPLTRFLCEITNAGTPTYTGFDWGAAGRLPFLPRLRYGRTVLAPARWQLPATELPDRRADWLQWEKATRDWLNRFRVPQVVHLTERDLRIRLDLREAAHLVLLREYLSHDDLAELSEAPADEDNNWLGRIHEITLTLAADRPVPTPAVVRPSTRPRVADRNEEHLPGASPWLYAKLYAHPARHDHLLIRQVPELLAGWADTPQWWYLRYCDPEPHLRLRLRLPDPDAAVLAVRRLGIWAKDLRDAELISHLQLDTYRPETGRYGADEAMTAAEAVFAADSRAAIAQARHAAEHGLAPAAVTAASIIDLGAGFLGSATAGNAWLLSTATPTRARPLPRDALRQAQQLADPARTLLRSTSSGREVARSWQARAAALTRYATLLTADPSPTTGAVLSDLLHLHHLRTHGVDPDGERLALRLARAGALSRTRRVEGASE</sequence>
<accession>A0ABP4GVQ0</accession>
<dbReference type="InterPro" id="IPR023809">
    <property type="entry name" value="Thiopep_bacteriocin_synth_dom"/>
</dbReference>
<evidence type="ECO:0000313" key="4">
    <source>
        <dbReference type="Proteomes" id="UP001500037"/>
    </source>
</evidence>
<evidence type="ECO:0000259" key="2">
    <source>
        <dbReference type="Pfam" id="PF14028"/>
    </source>
</evidence>
<proteinExistence type="predicted"/>
<comment type="caution">
    <text evidence="3">The sequence shown here is derived from an EMBL/GenBank/DDBJ whole genome shotgun (WGS) entry which is preliminary data.</text>
</comment>
<dbReference type="Proteomes" id="UP001500037">
    <property type="component" value="Unassembled WGS sequence"/>
</dbReference>
<dbReference type="Pfam" id="PF04738">
    <property type="entry name" value="Lant_dehydr_N"/>
    <property type="match status" value="1"/>
</dbReference>
<evidence type="ECO:0000313" key="3">
    <source>
        <dbReference type="EMBL" id="GAA1237438.1"/>
    </source>
</evidence>
<feature type="domain" description="Thiopeptide-type bacteriocin biosynthesis" evidence="2">
    <location>
        <begin position="758"/>
        <end position="1007"/>
    </location>
</feature>
<dbReference type="Pfam" id="PF14028">
    <property type="entry name" value="Lant_dehydr_C"/>
    <property type="match status" value="1"/>
</dbReference>
<feature type="domain" description="Lantibiotic dehydratase N-terminal" evidence="1">
    <location>
        <begin position="48"/>
        <end position="690"/>
    </location>
</feature>
<protein>
    <submittedName>
        <fullName evidence="3">Lantibiotic dehydratase</fullName>
    </submittedName>
</protein>
<evidence type="ECO:0000259" key="1">
    <source>
        <dbReference type="Pfam" id="PF04738"/>
    </source>
</evidence>
<dbReference type="NCBIfam" id="TIGR03891">
    <property type="entry name" value="thiopep_ocin"/>
    <property type="match status" value="1"/>
</dbReference>
<gene>
    <name evidence="3" type="ORF">GCM10009665_29510</name>
</gene>
<dbReference type="EMBL" id="BAAALF010000042">
    <property type="protein sequence ID" value="GAA1237438.1"/>
    <property type="molecule type" value="Genomic_DNA"/>
</dbReference>
<name>A0ABP4GVQ0_9ACTN</name>
<organism evidence="3 4">
    <name type="scientific">Kitasatospora nipponensis</name>
    <dbReference type="NCBI Taxonomy" id="258049"/>
    <lineage>
        <taxon>Bacteria</taxon>
        <taxon>Bacillati</taxon>
        <taxon>Actinomycetota</taxon>
        <taxon>Actinomycetes</taxon>
        <taxon>Kitasatosporales</taxon>
        <taxon>Streptomycetaceae</taxon>
        <taxon>Kitasatospora</taxon>
    </lineage>
</organism>
<reference evidence="4" key="1">
    <citation type="journal article" date="2019" name="Int. J. Syst. Evol. Microbiol.">
        <title>The Global Catalogue of Microorganisms (GCM) 10K type strain sequencing project: providing services to taxonomists for standard genome sequencing and annotation.</title>
        <authorList>
            <consortium name="The Broad Institute Genomics Platform"/>
            <consortium name="The Broad Institute Genome Sequencing Center for Infectious Disease"/>
            <person name="Wu L."/>
            <person name="Ma J."/>
        </authorList>
    </citation>
    <scope>NUCLEOTIDE SEQUENCE [LARGE SCALE GENOMIC DNA]</scope>
    <source>
        <strain evidence="4">JCM 13004</strain>
    </source>
</reference>
<dbReference type="InterPro" id="IPR006827">
    <property type="entry name" value="Lant_deHydtase_N"/>
</dbReference>